<dbReference type="RefSeq" id="WP_096612075.1">
    <property type="nucleotide sequence ID" value="NZ_NWVD01000003.1"/>
</dbReference>
<dbReference type="AlphaFoldDB" id="A0A2A4HXV2"/>
<gene>
    <name evidence="1" type="ORF">COA17_10000</name>
</gene>
<dbReference type="EMBL" id="NWVD01000003">
    <property type="protein sequence ID" value="PCG09200.1"/>
    <property type="molecule type" value="Genomic_DNA"/>
</dbReference>
<comment type="caution">
    <text evidence="1">The sequence shown here is derived from an EMBL/GenBank/DDBJ whole genome shotgun (WGS) entry which is preliminary data.</text>
</comment>
<dbReference type="InterPro" id="IPR011008">
    <property type="entry name" value="Dimeric_a/b-barrel"/>
</dbReference>
<accession>A0A2A4HXV2</accession>
<sequence length="241" mass="26110">MSYIEGFLTPVPGHRRDDYVAHANAAFAILRDVGVTRLVEAWGEDVPRGTVNDLWGAVDAQAGETVVFSWFEYPDRATRDAASERMRTDPRMEALGAGMPFDMRRMIWGGFRVVSDAGVTTETAGFVDGVVLPLPRDADAAYRDHAAALAPVFLDHGARRVVDTAADDVPAGEATDFHRAVLAQDGEAPAFGWIEWPSRAARDQGWGTVMADARMTGAAPPPYDGKRMAFGGFSVLLDLRA</sequence>
<proteinExistence type="predicted"/>
<dbReference type="Proteomes" id="UP000218784">
    <property type="component" value="Unassembled WGS sequence"/>
</dbReference>
<dbReference type="SUPFAM" id="SSF54909">
    <property type="entry name" value="Dimeric alpha+beta barrel"/>
    <property type="match status" value="2"/>
</dbReference>
<reference evidence="1 2" key="1">
    <citation type="submission" date="2017-09" db="EMBL/GenBank/DDBJ databases">
        <title>Sphingomonas ginsenosidimutans KACC 14949, whole genome shotgun sequence.</title>
        <authorList>
            <person name="Feng G."/>
            <person name="Zhu H."/>
        </authorList>
    </citation>
    <scope>NUCLEOTIDE SEQUENCE [LARGE SCALE GENOMIC DNA]</scope>
    <source>
        <strain evidence="1 2">KACC 14949</strain>
    </source>
</reference>
<evidence type="ECO:0000313" key="1">
    <source>
        <dbReference type="EMBL" id="PCG09200.1"/>
    </source>
</evidence>
<dbReference type="Gene3D" id="3.30.70.100">
    <property type="match status" value="2"/>
</dbReference>
<keyword evidence="2" id="KW-1185">Reference proteome</keyword>
<protein>
    <submittedName>
        <fullName evidence="1">RNA signal recognition particle</fullName>
    </submittedName>
</protein>
<dbReference type="Pfam" id="PF07237">
    <property type="entry name" value="DUF1428"/>
    <property type="match status" value="2"/>
</dbReference>
<organism evidence="1 2">
    <name type="scientific">Sphingomonas ginsenosidimutans</name>
    <dbReference type="NCBI Taxonomy" id="862134"/>
    <lineage>
        <taxon>Bacteria</taxon>
        <taxon>Pseudomonadati</taxon>
        <taxon>Pseudomonadota</taxon>
        <taxon>Alphaproteobacteria</taxon>
        <taxon>Sphingomonadales</taxon>
        <taxon>Sphingomonadaceae</taxon>
        <taxon>Sphingomonas</taxon>
    </lineage>
</organism>
<name>A0A2A4HXV2_9SPHN</name>
<evidence type="ECO:0000313" key="2">
    <source>
        <dbReference type="Proteomes" id="UP000218784"/>
    </source>
</evidence>
<dbReference type="InterPro" id="IPR009874">
    <property type="entry name" value="DUF1428"/>
</dbReference>